<name>A0A7W5PAY7_9GAMM</name>
<dbReference type="SUPFAM" id="SSF56349">
    <property type="entry name" value="DNA breaking-rejoining enzymes"/>
    <property type="match status" value="1"/>
</dbReference>
<comment type="similarity">
    <text evidence="1">Belongs to the 'phage' integrase family.</text>
</comment>
<dbReference type="InterPro" id="IPR013762">
    <property type="entry name" value="Integrase-like_cat_sf"/>
</dbReference>
<dbReference type="AlphaFoldDB" id="A0A7W5PAY7"/>
<keyword evidence="7" id="KW-1185">Reference proteome</keyword>
<dbReference type="Gene3D" id="1.10.443.10">
    <property type="entry name" value="Intergrase catalytic core"/>
    <property type="match status" value="1"/>
</dbReference>
<keyword evidence="3" id="KW-0238">DNA-binding</keyword>
<dbReference type="InterPro" id="IPR050808">
    <property type="entry name" value="Phage_Integrase"/>
</dbReference>
<evidence type="ECO:0000259" key="5">
    <source>
        <dbReference type="PROSITE" id="PS51898"/>
    </source>
</evidence>
<dbReference type="Proteomes" id="UP000553442">
    <property type="component" value="Unassembled WGS sequence"/>
</dbReference>
<dbReference type="RefSeq" id="WP_183330534.1">
    <property type="nucleotide sequence ID" value="NZ_JACHZF010000008.1"/>
</dbReference>
<dbReference type="Pfam" id="PF13356">
    <property type="entry name" value="Arm-DNA-bind_3"/>
    <property type="match status" value="1"/>
</dbReference>
<dbReference type="InterPro" id="IPR038488">
    <property type="entry name" value="Integrase_DNA-bd_sf"/>
</dbReference>
<evidence type="ECO:0000313" key="7">
    <source>
        <dbReference type="Proteomes" id="UP000553442"/>
    </source>
</evidence>
<evidence type="ECO:0000256" key="2">
    <source>
        <dbReference type="ARBA" id="ARBA00022908"/>
    </source>
</evidence>
<dbReference type="InterPro" id="IPR025166">
    <property type="entry name" value="Integrase_DNA_bind_dom"/>
</dbReference>
<dbReference type="Gene3D" id="1.10.150.130">
    <property type="match status" value="1"/>
</dbReference>
<accession>A0A7W5PAY7</accession>
<dbReference type="InterPro" id="IPR053876">
    <property type="entry name" value="Phage_int_M"/>
</dbReference>
<dbReference type="InterPro" id="IPR011010">
    <property type="entry name" value="DNA_brk_join_enz"/>
</dbReference>
<evidence type="ECO:0000256" key="1">
    <source>
        <dbReference type="ARBA" id="ARBA00008857"/>
    </source>
</evidence>
<evidence type="ECO:0000313" key="6">
    <source>
        <dbReference type="EMBL" id="MBB3330411.1"/>
    </source>
</evidence>
<evidence type="ECO:0000256" key="4">
    <source>
        <dbReference type="ARBA" id="ARBA00023172"/>
    </source>
</evidence>
<dbReference type="Gene3D" id="3.30.160.390">
    <property type="entry name" value="Integrase, DNA-binding domain"/>
    <property type="match status" value="1"/>
</dbReference>
<reference evidence="6 7" key="1">
    <citation type="submission" date="2020-08" db="EMBL/GenBank/DDBJ databases">
        <title>Genomic Encyclopedia of Archaeal and Bacterial Type Strains, Phase II (KMG-II): from individual species to whole genera.</title>
        <authorList>
            <person name="Goeker M."/>
        </authorList>
    </citation>
    <scope>NUCLEOTIDE SEQUENCE [LARGE SCALE GENOMIC DNA]</scope>
    <source>
        <strain evidence="6 7">5AG</strain>
    </source>
</reference>
<dbReference type="EMBL" id="JACHZF010000008">
    <property type="protein sequence ID" value="MBB3330411.1"/>
    <property type="molecule type" value="Genomic_DNA"/>
</dbReference>
<gene>
    <name evidence="6" type="ORF">BDK63_001277</name>
</gene>
<dbReference type="GO" id="GO:0006310">
    <property type="term" value="P:DNA recombination"/>
    <property type="evidence" value="ECO:0007669"/>
    <property type="project" value="UniProtKB-KW"/>
</dbReference>
<dbReference type="Pfam" id="PF22022">
    <property type="entry name" value="Phage_int_M"/>
    <property type="match status" value="1"/>
</dbReference>
<dbReference type="PANTHER" id="PTHR30629">
    <property type="entry name" value="PROPHAGE INTEGRASE"/>
    <property type="match status" value="1"/>
</dbReference>
<dbReference type="PROSITE" id="PS51898">
    <property type="entry name" value="TYR_RECOMBINASE"/>
    <property type="match status" value="1"/>
</dbReference>
<comment type="caution">
    <text evidence="6">The sequence shown here is derived from an EMBL/GenBank/DDBJ whole genome shotgun (WGS) entry which is preliminary data.</text>
</comment>
<dbReference type="PANTHER" id="PTHR30629:SF2">
    <property type="entry name" value="PROPHAGE INTEGRASE INTS-RELATED"/>
    <property type="match status" value="1"/>
</dbReference>
<dbReference type="InterPro" id="IPR010998">
    <property type="entry name" value="Integrase_recombinase_N"/>
</dbReference>
<organism evidence="6 7">
    <name type="scientific">Halomonas campaniensis</name>
    <dbReference type="NCBI Taxonomy" id="213554"/>
    <lineage>
        <taxon>Bacteria</taxon>
        <taxon>Pseudomonadati</taxon>
        <taxon>Pseudomonadota</taxon>
        <taxon>Gammaproteobacteria</taxon>
        <taxon>Oceanospirillales</taxon>
        <taxon>Halomonadaceae</taxon>
        <taxon>Halomonas</taxon>
    </lineage>
</organism>
<dbReference type="Pfam" id="PF00589">
    <property type="entry name" value="Phage_integrase"/>
    <property type="match status" value="1"/>
</dbReference>
<evidence type="ECO:0000256" key="3">
    <source>
        <dbReference type="ARBA" id="ARBA00023125"/>
    </source>
</evidence>
<dbReference type="GO" id="GO:0015074">
    <property type="term" value="P:DNA integration"/>
    <property type="evidence" value="ECO:0007669"/>
    <property type="project" value="UniProtKB-KW"/>
</dbReference>
<proteinExistence type="inferred from homology"/>
<dbReference type="CDD" id="cd00801">
    <property type="entry name" value="INT_P4_C"/>
    <property type="match status" value="1"/>
</dbReference>
<dbReference type="InterPro" id="IPR002104">
    <property type="entry name" value="Integrase_catalytic"/>
</dbReference>
<keyword evidence="2" id="KW-0229">DNA integration</keyword>
<keyword evidence="4" id="KW-0233">DNA recombination</keyword>
<sequence length="433" mass="47708">MPRVAKELSAAEVRRLTQAGFYAVGGVAGLHLIVRDTGARSWILRAQVGAKRRDIGLGGFPDVPLAQAREDAREAKRNIKEGIDPVAERKGARSKLLAQQVQEITFEQAAAKVIEKKQAEARNPKHAQQWENTLKTYAFPLLGKMAVKDVDLAAVIKVLEPEWETKTETMTRVRQRIEAVIAWATVHGHRSGDNPARWKGNLDAVLPAPAKVKGAKNHAALPYARAAEFMADLRARDGLAAKALEFAILTAARSNEIRGATWREIDLAELVWIIPAARMKAKREHRVPLSPAAVALLEALPRFEGNELVFPAPRGGQMSDSTLAAVIKRMHASAKEKDKDAPGYIDPRQGDRVITQHGFRSTFRDWAGERTAYPGGAIEQALAHTIRNAAEAAYRRGDMLDKRRHLMTDWADYLADQAPAKGTVTPIRKEAKA</sequence>
<protein>
    <submittedName>
        <fullName evidence="6">Integrase</fullName>
    </submittedName>
</protein>
<dbReference type="GO" id="GO:0003677">
    <property type="term" value="F:DNA binding"/>
    <property type="evidence" value="ECO:0007669"/>
    <property type="project" value="UniProtKB-KW"/>
</dbReference>
<feature type="domain" description="Tyr recombinase" evidence="5">
    <location>
        <begin position="216"/>
        <end position="407"/>
    </location>
</feature>